<feature type="region of interest" description="Disordered" evidence="1">
    <location>
        <begin position="21"/>
        <end position="117"/>
    </location>
</feature>
<feature type="compositionally biased region" description="Polar residues" evidence="1">
    <location>
        <begin position="26"/>
        <end position="43"/>
    </location>
</feature>
<proteinExistence type="predicted"/>
<dbReference type="AlphaFoldDB" id="A0A175WBV4"/>
<gene>
    <name evidence="2" type="ORF">MMYC01_202141</name>
</gene>
<sequence length="117" mass="12932">MPTRALLTTAARAIRPTRAVTALRPFSQTTRLPLKESASTDPNPSDFDHHKQDSLAKQKKGQGHWKPELASVSEESVKADRMGPREAGEAAMKRLQDQTKQSAEELRKHGTSMKDGL</sequence>
<reference evidence="2 3" key="1">
    <citation type="journal article" date="2016" name="Genome Announc.">
        <title>Genome Sequence of Madurella mycetomatis mm55, Isolated from a Human Mycetoma Case in Sudan.</title>
        <authorList>
            <person name="Smit S."/>
            <person name="Derks M.F."/>
            <person name="Bervoets S."/>
            <person name="Fahal A."/>
            <person name="van Leeuwen W."/>
            <person name="van Belkum A."/>
            <person name="van de Sande W.W."/>
        </authorList>
    </citation>
    <scope>NUCLEOTIDE SEQUENCE [LARGE SCALE GENOMIC DNA]</scope>
    <source>
        <strain evidence="3">mm55</strain>
    </source>
</reference>
<dbReference type="EMBL" id="LCTW02000053">
    <property type="protein sequence ID" value="KXX80710.1"/>
    <property type="molecule type" value="Genomic_DNA"/>
</dbReference>
<feature type="compositionally biased region" description="Basic and acidic residues" evidence="1">
    <location>
        <begin position="46"/>
        <end position="56"/>
    </location>
</feature>
<dbReference type="OrthoDB" id="529205at2759"/>
<evidence type="ECO:0000256" key="1">
    <source>
        <dbReference type="SAM" id="MobiDB-lite"/>
    </source>
</evidence>
<organism evidence="2 3">
    <name type="scientific">Madurella mycetomatis</name>
    <dbReference type="NCBI Taxonomy" id="100816"/>
    <lineage>
        <taxon>Eukaryota</taxon>
        <taxon>Fungi</taxon>
        <taxon>Dikarya</taxon>
        <taxon>Ascomycota</taxon>
        <taxon>Pezizomycotina</taxon>
        <taxon>Sordariomycetes</taxon>
        <taxon>Sordariomycetidae</taxon>
        <taxon>Sordariales</taxon>
        <taxon>Sordariales incertae sedis</taxon>
        <taxon>Madurella</taxon>
    </lineage>
</organism>
<keyword evidence="3" id="KW-1185">Reference proteome</keyword>
<accession>A0A175WBV4</accession>
<evidence type="ECO:0000313" key="3">
    <source>
        <dbReference type="Proteomes" id="UP000078237"/>
    </source>
</evidence>
<comment type="caution">
    <text evidence="2">The sequence shown here is derived from an EMBL/GenBank/DDBJ whole genome shotgun (WGS) entry which is preliminary data.</text>
</comment>
<dbReference type="VEuPathDB" id="FungiDB:MMYC01_202141"/>
<name>A0A175WBV4_9PEZI</name>
<feature type="compositionally biased region" description="Basic and acidic residues" evidence="1">
    <location>
        <begin position="75"/>
        <end position="108"/>
    </location>
</feature>
<protein>
    <submittedName>
        <fullName evidence="2">Uncharacterized protein</fullName>
    </submittedName>
</protein>
<dbReference type="Proteomes" id="UP000078237">
    <property type="component" value="Unassembled WGS sequence"/>
</dbReference>
<evidence type="ECO:0000313" key="2">
    <source>
        <dbReference type="EMBL" id="KXX80710.1"/>
    </source>
</evidence>